<feature type="transmembrane region" description="Helical" evidence="1">
    <location>
        <begin position="144"/>
        <end position="161"/>
    </location>
</feature>
<dbReference type="InterPro" id="IPR037185">
    <property type="entry name" value="EmrE-like"/>
</dbReference>
<proteinExistence type="predicted"/>
<sequence length="279" mass="29019">MDLSVFGAVLLAAFMHAGWNGLVKVGLDRFSSLLVIVLAQMGLSCVLLPFFPWPSAASWPWILASGLVHTCYKLTLIRAYEHGELSQIYPIARGSAPLLVAGASILILGEAIAGPKILAIAAIGPGVCLMTLRSGAAEAMSPKALGYALATAGCTASYTLIDGIGARLSEAASGFILIATVVDGIFTCSFALLSRGKKAFAKLKSDWRSGAAAGVMSLASYWIAVWAFTQAPIALVAALRETSVLFALLIAVVFLKERASAGRIVAACLITCGVALMRV</sequence>
<feature type="domain" description="EamA" evidence="2">
    <location>
        <begin position="145"/>
        <end position="277"/>
    </location>
</feature>
<organism evidence="3 4">
    <name type="scientific">Microvirga aerilata</name>
    <dbReference type="NCBI Taxonomy" id="670292"/>
    <lineage>
        <taxon>Bacteria</taxon>
        <taxon>Pseudomonadati</taxon>
        <taxon>Pseudomonadota</taxon>
        <taxon>Alphaproteobacteria</taxon>
        <taxon>Hyphomicrobiales</taxon>
        <taxon>Methylobacteriaceae</taxon>
        <taxon>Microvirga</taxon>
    </lineage>
</organism>
<dbReference type="InterPro" id="IPR000620">
    <property type="entry name" value="EamA_dom"/>
</dbReference>
<reference evidence="3" key="1">
    <citation type="submission" date="2021-01" db="EMBL/GenBank/DDBJ databases">
        <title>Microvirga sp.</title>
        <authorList>
            <person name="Kim M.K."/>
        </authorList>
    </citation>
    <scope>NUCLEOTIDE SEQUENCE</scope>
    <source>
        <strain evidence="3">5420S-16</strain>
    </source>
</reference>
<feature type="transmembrane region" description="Helical" evidence="1">
    <location>
        <begin position="205"/>
        <end position="227"/>
    </location>
</feature>
<feature type="transmembrane region" description="Helical" evidence="1">
    <location>
        <begin position="233"/>
        <end position="255"/>
    </location>
</feature>
<comment type="caution">
    <text evidence="3">The sequence shown here is derived from an EMBL/GenBank/DDBJ whole genome shotgun (WGS) entry which is preliminary data.</text>
</comment>
<feature type="transmembrane region" description="Helical" evidence="1">
    <location>
        <begin position="6"/>
        <end position="23"/>
    </location>
</feature>
<feature type="transmembrane region" description="Helical" evidence="1">
    <location>
        <begin position="173"/>
        <end position="193"/>
    </location>
</feature>
<keyword evidence="1" id="KW-1133">Transmembrane helix</keyword>
<feature type="transmembrane region" description="Helical" evidence="1">
    <location>
        <begin position="113"/>
        <end position="132"/>
    </location>
</feature>
<dbReference type="SUPFAM" id="SSF103481">
    <property type="entry name" value="Multidrug resistance efflux transporter EmrE"/>
    <property type="match status" value="2"/>
</dbReference>
<feature type="transmembrane region" description="Helical" evidence="1">
    <location>
        <begin position="88"/>
        <end position="107"/>
    </location>
</feature>
<evidence type="ECO:0000256" key="1">
    <source>
        <dbReference type="SAM" id="Phobius"/>
    </source>
</evidence>
<feature type="domain" description="EamA" evidence="2">
    <location>
        <begin position="8"/>
        <end position="131"/>
    </location>
</feature>
<dbReference type="EMBL" id="JAEQMY010000041">
    <property type="protein sequence ID" value="MBL0406435.1"/>
    <property type="molecule type" value="Genomic_DNA"/>
</dbReference>
<dbReference type="Proteomes" id="UP000605848">
    <property type="component" value="Unassembled WGS sequence"/>
</dbReference>
<keyword evidence="1" id="KW-0812">Transmembrane</keyword>
<dbReference type="Gene3D" id="1.10.3730.20">
    <property type="match status" value="2"/>
</dbReference>
<feature type="transmembrane region" description="Helical" evidence="1">
    <location>
        <begin position="30"/>
        <end position="51"/>
    </location>
</feature>
<evidence type="ECO:0000259" key="2">
    <source>
        <dbReference type="Pfam" id="PF00892"/>
    </source>
</evidence>
<dbReference type="AlphaFoldDB" id="A0A936ZEP7"/>
<accession>A0A936ZEP7</accession>
<protein>
    <submittedName>
        <fullName evidence="3">EamA family transporter</fullName>
    </submittedName>
</protein>
<name>A0A936ZEP7_9HYPH</name>
<feature type="transmembrane region" description="Helical" evidence="1">
    <location>
        <begin position="57"/>
        <end position="76"/>
    </location>
</feature>
<gene>
    <name evidence="3" type="ORF">JKG68_20980</name>
</gene>
<dbReference type="GO" id="GO:0016020">
    <property type="term" value="C:membrane"/>
    <property type="evidence" value="ECO:0007669"/>
    <property type="project" value="InterPro"/>
</dbReference>
<dbReference type="Pfam" id="PF00892">
    <property type="entry name" value="EamA"/>
    <property type="match status" value="2"/>
</dbReference>
<dbReference type="RefSeq" id="WP_202063305.1">
    <property type="nucleotide sequence ID" value="NZ_JAEQMY010000041.1"/>
</dbReference>
<evidence type="ECO:0000313" key="4">
    <source>
        <dbReference type="Proteomes" id="UP000605848"/>
    </source>
</evidence>
<keyword evidence="1" id="KW-0472">Membrane</keyword>
<keyword evidence="4" id="KW-1185">Reference proteome</keyword>
<evidence type="ECO:0000313" key="3">
    <source>
        <dbReference type="EMBL" id="MBL0406435.1"/>
    </source>
</evidence>